<proteinExistence type="predicted"/>
<evidence type="ECO:0000313" key="1">
    <source>
        <dbReference type="EMBL" id="ABE56381.1"/>
    </source>
</evidence>
<organism evidence="1 2">
    <name type="scientific">Shewanella denitrificans (strain OS217 / ATCC BAA-1090 / DSM 15013)</name>
    <dbReference type="NCBI Taxonomy" id="318161"/>
    <lineage>
        <taxon>Bacteria</taxon>
        <taxon>Pseudomonadati</taxon>
        <taxon>Pseudomonadota</taxon>
        <taxon>Gammaproteobacteria</taxon>
        <taxon>Alteromonadales</taxon>
        <taxon>Shewanellaceae</taxon>
        <taxon>Shewanella</taxon>
    </lineage>
</organism>
<keyword evidence="1" id="KW-0808">Transferase</keyword>
<dbReference type="Proteomes" id="UP000001982">
    <property type="component" value="Chromosome"/>
</dbReference>
<dbReference type="STRING" id="318161.Sden_3104"/>
<gene>
    <name evidence="1" type="ordered locus">Sden_3104</name>
</gene>
<dbReference type="CDD" id="cd02440">
    <property type="entry name" value="AdoMet_MTases"/>
    <property type="match status" value="1"/>
</dbReference>
<accession>Q12JJ5</accession>
<dbReference type="InterPro" id="IPR029063">
    <property type="entry name" value="SAM-dependent_MTases_sf"/>
</dbReference>
<dbReference type="eggNOG" id="COG2227">
    <property type="taxonomic scope" value="Bacteria"/>
</dbReference>
<sequence>MDYQQEHCKVCQKHDWDHFGTLLSGIWSQEPNDLVREELVLPIGECQYCGHVQMMRRYDAHIFECLYFSNIRPPAMFFLPKEGEVSPYFQMVDFFREHVSTDSNVVDFGCGAGNIFKEMKQQHLTGGVLTGVDFLPMIEDEFINQLAWNLNSKEEIPKTFWPQGVDLALNTHVLEHVENPVAFLSMIRNQLKPDGKVFIEVPDCSENTDLTHLAFTNVVHGQHIHYFTKDSLAQIAQVAGFTVIKTAQIMTRSIPRLLMLLENGPISQQIAKVPNSAKKAVWFQLEQTAALHNMLALKIEEKIKYEGVVGLWGVGGDTYQLFKAHKNLIPLLLNGQITLFDGDLQGHSFKDAEILSSRDIENSKLSIFITPLYELTKEKMLAISVDWASTILDPYC</sequence>
<name>Q12JJ5_SHEDO</name>
<evidence type="ECO:0000313" key="2">
    <source>
        <dbReference type="Proteomes" id="UP000001982"/>
    </source>
</evidence>
<protein>
    <submittedName>
        <fullName evidence="1">Methyltransferase type 12</fullName>
    </submittedName>
</protein>
<dbReference type="EMBL" id="CP000302">
    <property type="protein sequence ID" value="ABE56381.1"/>
    <property type="molecule type" value="Genomic_DNA"/>
</dbReference>
<dbReference type="OrthoDB" id="8564939at2"/>
<keyword evidence="1" id="KW-0489">Methyltransferase</keyword>
<dbReference type="KEGG" id="sdn:Sden_3104"/>
<keyword evidence="2" id="KW-1185">Reference proteome</keyword>
<dbReference type="HOGENOM" id="CLU_705755_0_0_6"/>
<dbReference type="SUPFAM" id="SSF53335">
    <property type="entry name" value="S-adenosyl-L-methionine-dependent methyltransferases"/>
    <property type="match status" value="1"/>
</dbReference>
<dbReference type="GO" id="GO:0032259">
    <property type="term" value="P:methylation"/>
    <property type="evidence" value="ECO:0007669"/>
    <property type="project" value="UniProtKB-KW"/>
</dbReference>
<dbReference type="RefSeq" id="WP_011497527.1">
    <property type="nucleotide sequence ID" value="NC_007954.1"/>
</dbReference>
<reference evidence="1 2" key="1">
    <citation type="submission" date="2006-03" db="EMBL/GenBank/DDBJ databases">
        <title>Complete sequence of Shewanella denitrificans OS217.</title>
        <authorList>
            <consortium name="US DOE Joint Genome Institute"/>
            <person name="Copeland A."/>
            <person name="Lucas S."/>
            <person name="Lapidus A."/>
            <person name="Barry K."/>
            <person name="Detter J.C."/>
            <person name="Glavina del Rio T."/>
            <person name="Hammon N."/>
            <person name="Israni S."/>
            <person name="Dalin E."/>
            <person name="Tice H."/>
            <person name="Pitluck S."/>
            <person name="Brettin T."/>
            <person name="Bruce D."/>
            <person name="Han C."/>
            <person name="Tapia R."/>
            <person name="Gilna P."/>
            <person name="Kiss H."/>
            <person name="Schmutz J."/>
            <person name="Larimer F."/>
            <person name="Land M."/>
            <person name="Hauser L."/>
            <person name="Kyrpides N."/>
            <person name="Lykidis A."/>
            <person name="Richardson P."/>
        </authorList>
    </citation>
    <scope>NUCLEOTIDE SEQUENCE [LARGE SCALE GENOMIC DNA]</scope>
    <source>
        <strain evidence="2">OS217 / ATCC BAA-1090 / DSM 15013</strain>
    </source>
</reference>
<dbReference type="Pfam" id="PF13489">
    <property type="entry name" value="Methyltransf_23"/>
    <property type="match status" value="1"/>
</dbReference>
<dbReference type="Gene3D" id="3.40.50.150">
    <property type="entry name" value="Vaccinia Virus protein VP39"/>
    <property type="match status" value="1"/>
</dbReference>
<dbReference type="AlphaFoldDB" id="Q12JJ5"/>
<dbReference type="GO" id="GO:0008168">
    <property type="term" value="F:methyltransferase activity"/>
    <property type="evidence" value="ECO:0007669"/>
    <property type="project" value="UniProtKB-KW"/>
</dbReference>
<dbReference type="PANTHER" id="PTHR43861">
    <property type="entry name" value="TRANS-ACONITATE 2-METHYLTRANSFERASE-RELATED"/>
    <property type="match status" value="1"/>
</dbReference>